<dbReference type="InterPro" id="IPR035472">
    <property type="entry name" value="RpiR-like_SIS"/>
</dbReference>
<dbReference type="EMBL" id="AZEU01000004">
    <property type="protein sequence ID" value="KRL54118.1"/>
    <property type="molecule type" value="Genomic_DNA"/>
</dbReference>
<dbReference type="SUPFAM" id="SSF46689">
    <property type="entry name" value="Homeodomain-like"/>
    <property type="match status" value="1"/>
</dbReference>
<dbReference type="InterPro" id="IPR036388">
    <property type="entry name" value="WH-like_DNA-bd_sf"/>
</dbReference>
<gene>
    <name evidence="6" type="ORF">FD01_GL002971</name>
</gene>
<dbReference type="InterPro" id="IPR046348">
    <property type="entry name" value="SIS_dom_sf"/>
</dbReference>
<evidence type="ECO:0000313" key="7">
    <source>
        <dbReference type="Proteomes" id="UP000051790"/>
    </source>
</evidence>
<feature type="domain" description="HTH rpiR-type" evidence="4">
    <location>
        <begin position="4"/>
        <end position="80"/>
    </location>
</feature>
<evidence type="ECO:0000256" key="1">
    <source>
        <dbReference type="ARBA" id="ARBA00023015"/>
    </source>
</evidence>
<keyword evidence="2" id="KW-0238">DNA-binding</keyword>
<keyword evidence="7" id="KW-1185">Reference proteome</keyword>
<evidence type="ECO:0000256" key="2">
    <source>
        <dbReference type="ARBA" id="ARBA00023125"/>
    </source>
</evidence>
<dbReference type="PROSITE" id="PS51464">
    <property type="entry name" value="SIS"/>
    <property type="match status" value="1"/>
</dbReference>
<dbReference type="Pfam" id="PF01380">
    <property type="entry name" value="SIS"/>
    <property type="match status" value="1"/>
</dbReference>
<sequence>MDMQNFALQLQTNRATLSAKEQALGDYLLAHQLDASAWSISTLSQMAGVSTATVSRFAKNLGYANFQALRLALAQPQAKHQLFEEIQPEDSLITMADKVFAANIDALSATSANLDAHALTQAVDLLTHAGTVGLFGLGASNLVALDGYHKFLRTPINATYASDFHMQLMAATRLNSTDCAIVISHTGTDRDALALAQVVHDHGVPLIVITGAAKSPVAKLADVVFVAIAEETQYRVEALHALIAQMSLMDTLFMLCAVSLDEGSTAVLANIRQAIEKTRL</sequence>
<dbReference type="Proteomes" id="UP000051790">
    <property type="component" value="Unassembled WGS sequence"/>
</dbReference>
<dbReference type="AlphaFoldDB" id="A0A0R1RB74"/>
<dbReference type="PATRIC" id="fig|1423769.4.peg.3203"/>
<dbReference type="PROSITE" id="PS51071">
    <property type="entry name" value="HTH_RPIR"/>
    <property type="match status" value="1"/>
</dbReference>
<dbReference type="PANTHER" id="PTHR30514:SF1">
    <property type="entry name" value="HTH-TYPE TRANSCRIPTIONAL REGULATOR HEXR-RELATED"/>
    <property type="match status" value="1"/>
</dbReference>
<organism evidence="6 7">
    <name type="scientific">Lacticaseibacillus manihotivorans DSM 13343 = JCM 12514</name>
    <dbReference type="NCBI Taxonomy" id="1423769"/>
    <lineage>
        <taxon>Bacteria</taxon>
        <taxon>Bacillati</taxon>
        <taxon>Bacillota</taxon>
        <taxon>Bacilli</taxon>
        <taxon>Lactobacillales</taxon>
        <taxon>Lactobacillaceae</taxon>
        <taxon>Lacticaseibacillus</taxon>
    </lineage>
</organism>
<dbReference type="Pfam" id="PF01418">
    <property type="entry name" value="HTH_6"/>
    <property type="match status" value="1"/>
</dbReference>
<evidence type="ECO:0000256" key="3">
    <source>
        <dbReference type="ARBA" id="ARBA00023163"/>
    </source>
</evidence>
<evidence type="ECO:0000259" key="5">
    <source>
        <dbReference type="PROSITE" id="PS51464"/>
    </source>
</evidence>
<reference evidence="6 7" key="1">
    <citation type="journal article" date="2015" name="Genome Announc.">
        <title>Expanding the biotechnology potential of lactobacilli through comparative genomics of 213 strains and associated genera.</title>
        <authorList>
            <person name="Sun Z."/>
            <person name="Harris H.M."/>
            <person name="McCann A."/>
            <person name="Guo C."/>
            <person name="Argimon S."/>
            <person name="Zhang W."/>
            <person name="Yang X."/>
            <person name="Jeffery I.B."/>
            <person name="Cooney J.C."/>
            <person name="Kagawa T.F."/>
            <person name="Liu W."/>
            <person name="Song Y."/>
            <person name="Salvetti E."/>
            <person name="Wrobel A."/>
            <person name="Rasinkangas P."/>
            <person name="Parkhill J."/>
            <person name="Rea M.C."/>
            <person name="O'Sullivan O."/>
            <person name="Ritari J."/>
            <person name="Douillard F.P."/>
            <person name="Paul Ross R."/>
            <person name="Yang R."/>
            <person name="Briner A.E."/>
            <person name="Felis G.E."/>
            <person name="de Vos W.M."/>
            <person name="Barrangou R."/>
            <person name="Klaenhammer T.R."/>
            <person name="Caufield P.W."/>
            <person name="Cui Y."/>
            <person name="Zhang H."/>
            <person name="O'Toole P.W."/>
        </authorList>
    </citation>
    <scope>NUCLEOTIDE SEQUENCE [LARGE SCALE GENOMIC DNA]</scope>
    <source>
        <strain evidence="6 7">DSM 13343</strain>
    </source>
</reference>
<dbReference type="InterPro" id="IPR000281">
    <property type="entry name" value="HTH_RpiR"/>
</dbReference>
<dbReference type="CDD" id="cd05013">
    <property type="entry name" value="SIS_RpiR"/>
    <property type="match status" value="1"/>
</dbReference>
<evidence type="ECO:0000259" key="4">
    <source>
        <dbReference type="PROSITE" id="PS51071"/>
    </source>
</evidence>
<dbReference type="PANTHER" id="PTHR30514">
    <property type="entry name" value="GLUCOKINASE"/>
    <property type="match status" value="1"/>
</dbReference>
<dbReference type="GO" id="GO:1901135">
    <property type="term" value="P:carbohydrate derivative metabolic process"/>
    <property type="evidence" value="ECO:0007669"/>
    <property type="project" value="InterPro"/>
</dbReference>
<name>A0A0R1RB74_9LACO</name>
<dbReference type="InterPro" id="IPR001347">
    <property type="entry name" value="SIS_dom"/>
</dbReference>
<accession>A0A0R1RB74</accession>
<dbReference type="GO" id="GO:0097367">
    <property type="term" value="F:carbohydrate derivative binding"/>
    <property type="evidence" value="ECO:0007669"/>
    <property type="project" value="InterPro"/>
</dbReference>
<protein>
    <submittedName>
        <fullName evidence="6">RpiR family transcriptional regulator</fullName>
    </submittedName>
</protein>
<proteinExistence type="predicted"/>
<dbReference type="Gene3D" id="3.40.50.10490">
    <property type="entry name" value="Glucose-6-phosphate isomerase like protein, domain 1"/>
    <property type="match status" value="1"/>
</dbReference>
<dbReference type="Gene3D" id="1.10.10.10">
    <property type="entry name" value="Winged helix-like DNA-binding domain superfamily/Winged helix DNA-binding domain"/>
    <property type="match status" value="1"/>
</dbReference>
<feature type="domain" description="SIS" evidence="5">
    <location>
        <begin position="122"/>
        <end position="262"/>
    </location>
</feature>
<dbReference type="InterPro" id="IPR047640">
    <property type="entry name" value="RpiR-like"/>
</dbReference>
<dbReference type="GO" id="GO:0003677">
    <property type="term" value="F:DNA binding"/>
    <property type="evidence" value="ECO:0007669"/>
    <property type="project" value="UniProtKB-KW"/>
</dbReference>
<keyword evidence="1" id="KW-0805">Transcription regulation</keyword>
<evidence type="ECO:0000313" key="6">
    <source>
        <dbReference type="EMBL" id="KRL54118.1"/>
    </source>
</evidence>
<dbReference type="GO" id="GO:0003700">
    <property type="term" value="F:DNA-binding transcription factor activity"/>
    <property type="evidence" value="ECO:0007669"/>
    <property type="project" value="InterPro"/>
</dbReference>
<keyword evidence="3" id="KW-0804">Transcription</keyword>
<dbReference type="SUPFAM" id="SSF53697">
    <property type="entry name" value="SIS domain"/>
    <property type="match status" value="1"/>
</dbReference>
<dbReference type="InterPro" id="IPR009057">
    <property type="entry name" value="Homeodomain-like_sf"/>
</dbReference>
<comment type="caution">
    <text evidence="6">The sequence shown here is derived from an EMBL/GenBank/DDBJ whole genome shotgun (WGS) entry which is preliminary data.</text>
</comment>